<keyword evidence="3" id="KW-1185">Reference proteome</keyword>
<evidence type="ECO:0000313" key="3">
    <source>
        <dbReference type="Proteomes" id="UP001151760"/>
    </source>
</evidence>
<dbReference type="Proteomes" id="UP001151760">
    <property type="component" value="Unassembled WGS sequence"/>
</dbReference>
<evidence type="ECO:0000256" key="1">
    <source>
        <dbReference type="SAM" id="MobiDB-lite"/>
    </source>
</evidence>
<proteinExistence type="predicted"/>
<reference evidence="2" key="2">
    <citation type="submission" date="2022-01" db="EMBL/GenBank/DDBJ databases">
        <authorList>
            <person name="Yamashiro T."/>
            <person name="Shiraishi A."/>
            <person name="Satake H."/>
            <person name="Nakayama K."/>
        </authorList>
    </citation>
    <scope>NUCLEOTIDE SEQUENCE</scope>
</reference>
<name>A0ABQ5BSX1_9ASTR</name>
<gene>
    <name evidence="2" type="ORF">Tco_0875609</name>
</gene>
<evidence type="ECO:0000313" key="2">
    <source>
        <dbReference type="EMBL" id="GJT16903.1"/>
    </source>
</evidence>
<accession>A0ABQ5BSX1</accession>
<sequence length="99" mass="10980">MKNKSISIDFYPASICSALNNIKPHFTSICCLQLHLNTVKLSLEPVLGTCVNHLAPNPSSKGSQPWVAAAAMGHPSNNYSESKRNDHLDNNRHQEQRNK</sequence>
<feature type="region of interest" description="Disordered" evidence="1">
    <location>
        <begin position="56"/>
        <end position="99"/>
    </location>
</feature>
<feature type="compositionally biased region" description="Basic and acidic residues" evidence="1">
    <location>
        <begin position="81"/>
        <end position="99"/>
    </location>
</feature>
<protein>
    <submittedName>
        <fullName evidence="2">Uncharacterized protein</fullName>
    </submittedName>
</protein>
<comment type="caution">
    <text evidence="2">The sequence shown here is derived from an EMBL/GenBank/DDBJ whole genome shotgun (WGS) entry which is preliminary data.</text>
</comment>
<feature type="non-terminal residue" evidence="2">
    <location>
        <position position="99"/>
    </location>
</feature>
<reference evidence="2" key="1">
    <citation type="journal article" date="2022" name="Int. J. Mol. Sci.">
        <title>Draft Genome of Tanacetum Coccineum: Genomic Comparison of Closely Related Tanacetum-Family Plants.</title>
        <authorList>
            <person name="Yamashiro T."/>
            <person name="Shiraishi A."/>
            <person name="Nakayama K."/>
            <person name="Satake H."/>
        </authorList>
    </citation>
    <scope>NUCLEOTIDE SEQUENCE</scope>
</reference>
<dbReference type="EMBL" id="BQNB010013513">
    <property type="protein sequence ID" value="GJT16903.1"/>
    <property type="molecule type" value="Genomic_DNA"/>
</dbReference>
<organism evidence="2 3">
    <name type="scientific">Tanacetum coccineum</name>
    <dbReference type="NCBI Taxonomy" id="301880"/>
    <lineage>
        <taxon>Eukaryota</taxon>
        <taxon>Viridiplantae</taxon>
        <taxon>Streptophyta</taxon>
        <taxon>Embryophyta</taxon>
        <taxon>Tracheophyta</taxon>
        <taxon>Spermatophyta</taxon>
        <taxon>Magnoliopsida</taxon>
        <taxon>eudicotyledons</taxon>
        <taxon>Gunneridae</taxon>
        <taxon>Pentapetalae</taxon>
        <taxon>asterids</taxon>
        <taxon>campanulids</taxon>
        <taxon>Asterales</taxon>
        <taxon>Asteraceae</taxon>
        <taxon>Asteroideae</taxon>
        <taxon>Anthemideae</taxon>
        <taxon>Anthemidinae</taxon>
        <taxon>Tanacetum</taxon>
    </lineage>
</organism>